<proteinExistence type="predicted"/>
<comment type="subcellular location">
    <subcellularLocation>
        <location evidence="1">Cell surface</location>
    </subcellularLocation>
</comment>
<dbReference type="EMBL" id="CP060724">
    <property type="protein sequence ID" value="QNN75175.1"/>
    <property type="molecule type" value="Genomic_DNA"/>
</dbReference>
<organism evidence="4 5">
    <name type="scientific">Weissella diestrammenae</name>
    <dbReference type="NCBI Taxonomy" id="1162633"/>
    <lineage>
        <taxon>Bacteria</taxon>
        <taxon>Bacillati</taxon>
        <taxon>Bacillota</taxon>
        <taxon>Bacilli</taxon>
        <taxon>Lactobacillales</taxon>
        <taxon>Lactobacillaceae</taxon>
        <taxon>Weissella</taxon>
    </lineage>
</organism>
<dbReference type="GO" id="GO:0030420">
    <property type="term" value="P:establishment of competence for transformation"/>
    <property type="evidence" value="ECO:0007669"/>
    <property type="project" value="UniProtKB-KW"/>
</dbReference>
<keyword evidence="3" id="KW-0812">Transmembrane</keyword>
<evidence type="ECO:0000256" key="3">
    <source>
        <dbReference type="SAM" id="Phobius"/>
    </source>
</evidence>
<keyword evidence="5" id="KW-1185">Reference proteome</keyword>
<keyword evidence="2" id="KW-0178">Competence</keyword>
<dbReference type="PROSITE" id="PS00409">
    <property type="entry name" value="PROKAR_NTER_METHYL"/>
    <property type="match status" value="1"/>
</dbReference>
<dbReference type="KEGG" id="wdi:H9L19_07360"/>
<accession>A0A7G9T500</accession>
<protein>
    <submittedName>
        <fullName evidence="4">Prepilin-type N-terminal cleavage/methylation domain-containing protein</fullName>
    </submittedName>
</protein>
<dbReference type="GO" id="GO:0009986">
    <property type="term" value="C:cell surface"/>
    <property type="evidence" value="ECO:0007669"/>
    <property type="project" value="UniProtKB-SubCell"/>
</dbReference>
<evidence type="ECO:0000256" key="1">
    <source>
        <dbReference type="ARBA" id="ARBA00004241"/>
    </source>
</evidence>
<name>A0A7G9T500_9LACO</name>
<sequence>MKKNKILKRAGFTLIETMVVLILVSVMSGSILLFSVNQSGQNWYRFSQDLRLEVDRLRWCGRPQKIYCRHNSIEAYLRSTDGLTRIQLPTGWVSIRGQISITHQGWVSPGTMVFRHSKTNEYKKIIFSFGWGEFRID</sequence>
<dbReference type="RefSeq" id="WP_187529010.1">
    <property type="nucleotide sequence ID" value="NZ_CP060724.1"/>
</dbReference>
<evidence type="ECO:0000313" key="4">
    <source>
        <dbReference type="EMBL" id="QNN75175.1"/>
    </source>
</evidence>
<evidence type="ECO:0000313" key="5">
    <source>
        <dbReference type="Proteomes" id="UP000515800"/>
    </source>
</evidence>
<evidence type="ECO:0000256" key="2">
    <source>
        <dbReference type="ARBA" id="ARBA00023287"/>
    </source>
</evidence>
<dbReference type="InterPro" id="IPR012902">
    <property type="entry name" value="N_methyl_site"/>
</dbReference>
<keyword evidence="3" id="KW-1133">Transmembrane helix</keyword>
<gene>
    <name evidence="4" type="ORF">H9L19_07360</name>
</gene>
<reference evidence="4 5" key="1">
    <citation type="submission" date="2020-08" db="EMBL/GenBank/DDBJ databases">
        <title>Genome sequence of Weissella diestrammenae KACC 16890T.</title>
        <authorList>
            <person name="Hyun D.-W."/>
            <person name="Bae J.-W."/>
        </authorList>
    </citation>
    <scope>NUCLEOTIDE SEQUENCE [LARGE SCALE GENOMIC DNA]</scope>
    <source>
        <strain evidence="4 5">KACC 16890</strain>
    </source>
</reference>
<dbReference type="Pfam" id="PF07963">
    <property type="entry name" value="N_methyl"/>
    <property type="match status" value="1"/>
</dbReference>
<feature type="transmembrane region" description="Helical" evidence="3">
    <location>
        <begin position="12"/>
        <end position="36"/>
    </location>
</feature>
<dbReference type="Proteomes" id="UP000515800">
    <property type="component" value="Chromosome"/>
</dbReference>
<dbReference type="AlphaFoldDB" id="A0A7G9T500"/>
<keyword evidence="3" id="KW-0472">Membrane</keyword>
<dbReference type="NCBIfam" id="TIGR02532">
    <property type="entry name" value="IV_pilin_GFxxxE"/>
    <property type="match status" value="1"/>
</dbReference>